<sequence length="393" mass="41698">MAKLLSRRFVLGALGCSAAAAPMLTPVTLAAAPWDTRLVVIILRGAMDGLDVVQPYGDRDFASWRNTLAIGPDNGAQDLDGFFALHGGLSSLMPLWTKGELGFAHAVSTPYRDKRSHFDGQDLLEAGTGFDTGLTGVRDGWLNRMLQAVPGVQAETAFAIGQGEMRVLRGPLPTSSWSPEAQLGLTPAARDLMALVTRNDPLLGGAFNSAIDIAQDLQETLADPETRQGPAHQTLARFAADRLLDETRVAAFSINGWDTHNAQARTINAPLERLSDMILTLKDRLGDVWGKTMVMAMTEFGRTVHENGTGGTDHGTGGAMLMAGGALGGGRVYGAWPGLGHGDLYKGRDLMPTADVRAYAGTAMKGLFGLNRDVIEGAVFPGLDMTGVPQFLA</sequence>
<dbReference type="AlphaFoldDB" id="A0A037ZIB6"/>
<dbReference type="Pfam" id="PF07394">
    <property type="entry name" value="DUF1501"/>
    <property type="match status" value="1"/>
</dbReference>
<dbReference type="OrthoDB" id="9779968at2"/>
<dbReference type="STRING" id="1454373.ACMU_10585"/>
<feature type="chain" id="PRO_5001559583" evidence="1">
    <location>
        <begin position="32"/>
        <end position="393"/>
    </location>
</feature>
<organism evidence="2 3">
    <name type="scientific">Actibacterium mucosum KCTC 23349</name>
    <dbReference type="NCBI Taxonomy" id="1454373"/>
    <lineage>
        <taxon>Bacteria</taxon>
        <taxon>Pseudomonadati</taxon>
        <taxon>Pseudomonadota</taxon>
        <taxon>Alphaproteobacteria</taxon>
        <taxon>Rhodobacterales</taxon>
        <taxon>Roseobacteraceae</taxon>
        <taxon>Actibacterium</taxon>
    </lineage>
</organism>
<dbReference type="PROSITE" id="PS51318">
    <property type="entry name" value="TAT"/>
    <property type="match status" value="1"/>
</dbReference>
<reference evidence="2 3" key="1">
    <citation type="submission" date="2014-03" db="EMBL/GenBank/DDBJ databases">
        <title>Draft Genome Sequence of Actibacterium mucosum KCTC 23349, a Marine Alphaproteobacterium with Complex Ionic Requirements Isolated from Mediterranean Seawater at Malvarrosa Beach, Valencia, Spain.</title>
        <authorList>
            <person name="Arahal D.R."/>
            <person name="Shao Z."/>
            <person name="Lai Q."/>
            <person name="Pujalte M.J."/>
        </authorList>
    </citation>
    <scope>NUCLEOTIDE SEQUENCE [LARGE SCALE GENOMIC DNA]</scope>
    <source>
        <strain evidence="2 3">KCTC 23349</strain>
    </source>
</reference>
<dbReference type="InterPro" id="IPR006311">
    <property type="entry name" value="TAT_signal"/>
</dbReference>
<dbReference type="EMBL" id="JFKE01000003">
    <property type="protein sequence ID" value="KAJ56190.1"/>
    <property type="molecule type" value="Genomic_DNA"/>
</dbReference>
<dbReference type="Proteomes" id="UP000026249">
    <property type="component" value="Unassembled WGS sequence"/>
</dbReference>
<feature type="signal peptide" evidence="1">
    <location>
        <begin position="1"/>
        <end position="31"/>
    </location>
</feature>
<comment type="caution">
    <text evidence="2">The sequence shown here is derived from an EMBL/GenBank/DDBJ whole genome shotgun (WGS) entry which is preliminary data.</text>
</comment>
<accession>A0A037ZIB6</accession>
<proteinExistence type="predicted"/>
<dbReference type="PANTHER" id="PTHR43737:SF1">
    <property type="entry name" value="DUF1501 DOMAIN-CONTAINING PROTEIN"/>
    <property type="match status" value="1"/>
</dbReference>
<dbReference type="PANTHER" id="PTHR43737">
    <property type="entry name" value="BLL7424 PROTEIN"/>
    <property type="match status" value="1"/>
</dbReference>
<evidence type="ECO:0000313" key="3">
    <source>
        <dbReference type="Proteomes" id="UP000026249"/>
    </source>
</evidence>
<keyword evidence="3" id="KW-1185">Reference proteome</keyword>
<keyword evidence="1" id="KW-0732">Signal</keyword>
<name>A0A037ZIB6_9RHOB</name>
<dbReference type="RefSeq" id="WP_035258455.1">
    <property type="nucleotide sequence ID" value="NZ_JFKE01000003.1"/>
</dbReference>
<dbReference type="InterPro" id="IPR010869">
    <property type="entry name" value="DUF1501"/>
</dbReference>
<evidence type="ECO:0000313" key="2">
    <source>
        <dbReference type="EMBL" id="KAJ56190.1"/>
    </source>
</evidence>
<protein>
    <submittedName>
        <fullName evidence="2">Twin-arginine translocation pathway signal</fullName>
    </submittedName>
</protein>
<gene>
    <name evidence="2" type="ORF">ACMU_10585</name>
</gene>
<evidence type="ECO:0000256" key="1">
    <source>
        <dbReference type="SAM" id="SignalP"/>
    </source>
</evidence>